<reference evidence="1 2" key="1">
    <citation type="submission" date="2016-06" db="EMBL/GenBank/DDBJ databases">
        <title>Four novel species of enterococci isolated from chicken manure.</title>
        <authorList>
            <person name="Van Tyne D."/>
        </authorList>
    </citation>
    <scope>NUCLEOTIDE SEQUENCE [LARGE SCALE GENOMIC DNA]</scope>
    <source>
        <strain evidence="1 2">CU12B</strain>
    </source>
</reference>
<dbReference type="EMBL" id="MAEL01000045">
    <property type="protein sequence ID" value="KAF1302905.1"/>
    <property type="molecule type" value="Genomic_DNA"/>
</dbReference>
<evidence type="ECO:0000313" key="2">
    <source>
        <dbReference type="Proteomes" id="UP000782705"/>
    </source>
</evidence>
<comment type="caution">
    <text evidence="1">The sequence shown here is derived from an EMBL/GenBank/DDBJ whole genome shotgun (WGS) entry which is preliminary data.</text>
</comment>
<sequence>MKKIQNEQTHPNDVPVIFLYDANGQITGKISVNEWKKQKQEAKLLEELEIKLYREAITYYGNNECTKAEDLLTYLIARTDYTHYEYVERLANIYRRQGRLASEKRLLLCARKNVDSLDFSEGIIRRIDKRLTKLEEPGFNTRPLFN</sequence>
<evidence type="ECO:0000313" key="1">
    <source>
        <dbReference type="EMBL" id="KAF1302905.1"/>
    </source>
</evidence>
<dbReference type="RefSeq" id="WP_161902565.1">
    <property type="nucleotide sequence ID" value="NZ_MAEL01000045.1"/>
</dbReference>
<name>A0ABQ6YYZ7_9ENTE</name>
<dbReference type="Proteomes" id="UP000782705">
    <property type="component" value="Unassembled WGS sequence"/>
</dbReference>
<gene>
    <name evidence="1" type="ORF">BAU17_11870</name>
</gene>
<organism evidence="1 2">
    <name type="scientific">Candidatus Enterococcus willemsii</name>
    <dbReference type="NCBI Taxonomy" id="1857215"/>
    <lineage>
        <taxon>Bacteria</taxon>
        <taxon>Bacillati</taxon>
        <taxon>Bacillota</taxon>
        <taxon>Bacilli</taxon>
        <taxon>Lactobacillales</taxon>
        <taxon>Enterococcaceae</taxon>
        <taxon>Enterococcus</taxon>
    </lineage>
</organism>
<keyword evidence="2" id="KW-1185">Reference proteome</keyword>
<protein>
    <submittedName>
        <fullName evidence="1">Uncharacterized protein</fullName>
    </submittedName>
</protein>
<accession>A0ABQ6YYZ7</accession>
<proteinExistence type="predicted"/>